<accession>I9RCG4</accession>
<dbReference type="EMBL" id="AGXG01000002">
    <property type="protein sequence ID" value="EIY39863.1"/>
    <property type="molecule type" value="Genomic_DNA"/>
</dbReference>
<proteinExistence type="predicted"/>
<keyword evidence="2" id="KW-1185">Reference proteome</keyword>
<dbReference type="Proteomes" id="UP000003741">
    <property type="component" value="Unassembled WGS sequence"/>
</dbReference>
<reference evidence="1 2" key="1">
    <citation type="submission" date="2012-02" db="EMBL/GenBank/DDBJ databases">
        <title>The Genome Sequence of Bacteroides cellulosilyticus CL02T12C19.</title>
        <authorList>
            <consortium name="The Broad Institute Genome Sequencing Platform"/>
            <person name="Earl A."/>
            <person name="Ward D."/>
            <person name="Feldgarden M."/>
            <person name="Gevers D."/>
            <person name="Zitomersky N.L."/>
            <person name="Coyne M.J."/>
            <person name="Comstock L.E."/>
            <person name="Young S.K."/>
            <person name="Zeng Q."/>
            <person name="Gargeya S."/>
            <person name="Fitzgerald M."/>
            <person name="Haas B."/>
            <person name="Abouelleil A."/>
            <person name="Alvarado L."/>
            <person name="Arachchi H.M."/>
            <person name="Berlin A."/>
            <person name="Chapman S.B."/>
            <person name="Gearin G."/>
            <person name="Goldberg J."/>
            <person name="Griggs A."/>
            <person name="Gujja S."/>
            <person name="Hansen M."/>
            <person name="Heiman D."/>
            <person name="Howarth C."/>
            <person name="Larimer J."/>
            <person name="Lui A."/>
            <person name="MacDonald P.J.P."/>
            <person name="McCowen C."/>
            <person name="Montmayeur A."/>
            <person name="Murphy C."/>
            <person name="Neiman D."/>
            <person name="Pearson M."/>
            <person name="Priest M."/>
            <person name="Roberts A."/>
            <person name="Saif S."/>
            <person name="Shea T."/>
            <person name="Sisk P."/>
            <person name="Stolte C."/>
            <person name="Sykes S."/>
            <person name="Wortman J."/>
            <person name="Nusbaum C."/>
            <person name="Birren B."/>
        </authorList>
    </citation>
    <scope>NUCLEOTIDE SEQUENCE [LARGE SCALE GENOMIC DNA]</scope>
    <source>
        <strain evidence="1 2">CL02T12C19</strain>
    </source>
</reference>
<evidence type="ECO:0000313" key="1">
    <source>
        <dbReference type="EMBL" id="EIY39863.1"/>
    </source>
</evidence>
<feature type="non-terminal residue" evidence="1">
    <location>
        <position position="36"/>
    </location>
</feature>
<name>I9RCG4_9BACE</name>
<dbReference type="AlphaFoldDB" id="I9RCG4"/>
<gene>
    <name evidence="1" type="ORF">HMPREF1062_00201</name>
</gene>
<sequence>MEYTIFILLLPLLSFLVLGIGGKWMTHRTAGIIGTT</sequence>
<dbReference type="HOGENOM" id="CLU_3360955_0_0_10"/>
<protein>
    <submittedName>
        <fullName evidence="1">Uncharacterized protein</fullName>
    </submittedName>
</protein>
<organism evidence="1 2">
    <name type="scientific">Bacteroides cellulosilyticus CL02T12C19</name>
    <dbReference type="NCBI Taxonomy" id="997874"/>
    <lineage>
        <taxon>Bacteria</taxon>
        <taxon>Pseudomonadati</taxon>
        <taxon>Bacteroidota</taxon>
        <taxon>Bacteroidia</taxon>
        <taxon>Bacteroidales</taxon>
        <taxon>Bacteroidaceae</taxon>
        <taxon>Bacteroides</taxon>
    </lineage>
</organism>
<comment type="caution">
    <text evidence="1">The sequence shown here is derived from an EMBL/GenBank/DDBJ whole genome shotgun (WGS) entry which is preliminary data.</text>
</comment>
<evidence type="ECO:0000313" key="2">
    <source>
        <dbReference type="Proteomes" id="UP000003741"/>
    </source>
</evidence>